<dbReference type="EMBL" id="AP027141">
    <property type="protein sequence ID" value="BDV30362.1"/>
    <property type="molecule type" value="Genomic_DNA"/>
</dbReference>
<dbReference type="Proteomes" id="UP001317779">
    <property type="component" value="Chromosome"/>
</dbReference>
<organism evidence="1 2">
    <name type="scientific">Microbacterium terricola</name>
    <dbReference type="NCBI Taxonomy" id="344163"/>
    <lineage>
        <taxon>Bacteria</taxon>
        <taxon>Bacillati</taxon>
        <taxon>Actinomycetota</taxon>
        <taxon>Actinomycetes</taxon>
        <taxon>Micrococcales</taxon>
        <taxon>Microbacteriaceae</taxon>
        <taxon>Microbacterium</taxon>
    </lineage>
</organism>
<evidence type="ECO:0000313" key="2">
    <source>
        <dbReference type="Proteomes" id="UP001317779"/>
    </source>
</evidence>
<name>A0ABM8DXP0_9MICO</name>
<protein>
    <submittedName>
        <fullName evidence="1">Uncharacterized protein</fullName>
    </submittedName>
</protein>
<reference evidence="1 2" key="1">
    <citation type="submission" date="2022-12" db="EMBL/GenBank/DDBJ databases">
        <title>Microbacterium terricola strain KV-448 chromosome, complete genome.</title>
        <authorList>
            <person name="Oshima T."/>
            <person name="Moriya T."/>
            <person name="Bessho Y."/>
        </authorList>
    </citation>
    <scope>NUCLEOTIDE SEQUENCE [LARGE SCALE GENOMIC DNA]</scope>
    <source>
        <strain evidence="1 2">KV-448</strain>
    </source>
</reference>
<gene>
    <name evidence="1" type="ORF">Microterr_10220</name>
</gene>
<accession>A0ABM8DXP0</accession>
<keyword evidence="2" id="KW-1185">Reference proteome</keyword>
<sequence length="101" mass="10691">MVAAAERGWHGADRLGVQGHGREVDVGEAGLLGDALGDLHFGRKARQDQLLSQSGSFPDFCNDTSHILGADCPSAHEGFGESLHVNPFPAAILCRLGHECE</sequence>
<evidence type="ECO:0000313" key="1">
    <source>
        <dbReference type="EMBL" id="BDV30362.1"/>
    </source>
</evidence>
<proteinExistence type="predicted"/>